<dbReference type="AlphaFoldDB" id="A0A2W5EK27"/>
<accession>A0A2W5EK27</accession>
<protein>
    <submittedName>
        <fullName evidence="1">Uncharacterized protein</fullName>
    </submittedName>
</protein>
<feature type="non-terminal residue" evidence="1">
    <location>
        <position position="81"/>
    </location>
</feature>
<dbReference type="EMBL" id="QFOL01000531">
    <property type="protein sequence ID" value="PZP41897.1"/>
    <property type="molecule type" value="Genomic_DNA"/>
</dbReference>
<evidence type="ECO:0000313" key="1">
    <source>
        <dbReference type="EMBL" id="PZP41897.1"/>
    </source>
</evidence>
<organism evidence="1 2">
    <name type="scientific">Agrobacterium fabrum</name>
    <dbReference type="NCBI Taxonomy" id="1176649"/>
    <lineage>
        <taxon>Bacteria</taxon>
        <taxon>Pseudomonadati</taxon>
        <taxon>Pseudomonadota</taxon>
        <taxon>Alphaproteobacteria</taxon>
        <taxon>Hyphomicrobiales</taxon>
        <taxon>Rhizobiaceae</taxon>
        <taxon>Rhizobium/Agrobacterium group</taxon>
        <taxon>Agrobacterium</taxon>
        <taxon>Agrobacterium tumefaciens complex</taxon>
    </lineage>
</organism>
<comment type="caution">
    <text evidence="1">The sequence shown here is derived from an EMBL/GenBank/DDBJ whole genome shotgun (WGS) entry which is preliminary data.</text>
</comment>
<name>A0A2W5EK27_9HYPH</name>
<sequence length="81" mass="9397">MHGRYPSLCPPGALKDFSKKSPDIANLARGMHLRGQPLNANALRWPKPREASRLRIVTYERFVMTKFKLEYIWLDGYKPVP</sequence>
<dbReference type="Proteomes" id="UP000249769">
    <property type="component" value="Unassembled WGS sequence"/>
</dbReference>
<reference evidence="1 2" key="1">
    <citation type="submission" date="2017-08" db="EMBL/GenBank/DDBJ databases">
        <title>Infants hospitalized years apart are colonized by the same room-sourced microbial strains.</title>
        <authorList>
            <person name="Brooks B."/>
            <person name="Olm M.R."/>
            <person name="Firek B.A."/>
            <person name="Baker R."/>
            <person name="Thomas B.C."/>
            <person name="Morowitz M.J."/>
            <person name="Banfield J.F."/>
        </authorList>
    </citation>
    <scope>NUCLEOTIDE SEQUENCE [LARGE SCALE GENOMIC DNA]</scope>
    <source>
        <strain evidence="1">S2_009_000_R2_73</strain>
    </source>
</reference>
<proteinExistence type="predicted"/>
<gene>
    <name evidence="1" type="ORF">DI595_22810</name>
</gene>
<evidence type="ECO:0000313" key="2">
    <source>
        <dbReference type="Proteomes" id="UP000249769"/>
    </source>
</evidence>